<dbReference type="InterPro" id="IPR044149">
    <property type="entry name" value="Nitrilases_CHs"/>
</dbReference>
<gene>
    <name evidence="2" type="ORF">SCAR479_01891</name>
</gene>
<evidence type="ECO:0000313" key="3">
    <source>
        <dbReference type="Proteomes" id="UP001465668"/>
    </source>
</evidence>
<dbReference type="InterPro" id="IPR036526">
    <property type="entry name" value="C-N_Hydrolase_sf"/>
</dbReference>
<name>A0ABR2Y3Q6_9PEZI</name>
<dbReference type="PANTHER" id="PTHR46044:SF1">
    <property type="entry name" value="CN HYDROLASE DOMAIN-CONTAINING PROTEIN"/>
    <property type="match status" value="1"/>
</dbReference>
<evidence type="ECO:0000256" key="1">
    <source>
        <dbReference type="SAM" id="SignalP"/>
    </source>
</evidence>
<reference evidence="2 3" key="1">
    <citation type="submission" date="2024-02" db="EMBL/GenBank/DDBJ databases">
        <title>First draft genome assembly of two strains of Seiridium cardinale.</title>
        <authorList>
            <person name="Emiliani G."/>
            <person name="Scali E."/>
        </authorList>
    </citation>
    <scope>NUCLEOTIDE SEQUENCE [LARGE SCALE GENOMIC DNA]</scope>
    <source>
        <strain evidence="2 3">BM-138-000479</strain>
    </source>
</reference>
<dbReference type="Proteomes" id="UP001465668">
    <property type="component" value="Unassembled WGS sequence"/>
</dbReference>
<comment type="caution">
    <text evidence="2">The sequence shown here is derived from an EMBL/GenBank/DDBJ whole genome shotgun (WGS) entry which is preliminary data.</text>
</comment>
<protein>
    <submittedName>
        <fullName evidence="2">Uncharacterized protein</fullName>
    </submittedName>
</protein>
<organism evidence="2 3">
    <name type="scientific">Seiridium cardinale</name>
    <dbReference type="NCBI Taxonomy" id="138064"/>
    <lineage>
        <taxon>Eukaryota</taxon>
        <taxon>Fungi</taxon>
        <taxon>Dikarya</taxon>
        <taxon>Ascomycota</taxon>
        <taxon>Pezizomycotina</taxon>
        <taxon>Sordariomycetes</taxon>
        <taxon>Xylariomycetidae</taxon>
        <taxon>Amphisphaeriales</taxon>
        <taxon>Sporocadaceae</taxon>
        <taxon>Seiridium</taxon>
    </lineage>
</organism>
<keyword evidence="3" id="KW-1185">Reference proteome</keyword>
<feature type="chain" id="PRO_5047128841" evidence="1">
    <location>
        <begin position="20"/>
        <end position="372"/>
    </location>
</feature>
<sequence>MRFLQLLSTAILAPTLSFAAPAGHDASLAYLSGLHQKRENLCNLTMPPALCQPDPAVTVEETASRAYKFYRAFAVDGDPKTMFSLIDSTYKQHHPGYTDGPDAIWPLFCSGPTFGTEQNTTWCFDASTNMSYAQYSTTDRWLWVDGCVHEHGSDQLPLVAHGSATTTASSCGITAPYDNIDAENFVVAASMSMDSPQFLSLLEAFKDAGIYGTFRFSELAEDKIFMGQILVGPHSTVLHHRRKLRPFGTERYIWSEGDISELKVTATPHGRIVFQPTMTFAMQAQMENIPIAAFPYAPDFGTDPQAWESAELEVEISSFAQYDDIFQPYYDADGEQSWAALQQMIAEFPSYIPRVSGTYFDHQDHSIESITS</sequence>
<feature type="signal peptide" evidence="1">
    <location>
        <begin position="1"/>
        <end position="19"/>
    </location>
</feature>
<dbReference type="PANTHER" id="PTHR46044">
    <property type="entry name" value="NITRILASE"/>
    <property type="match status" value="1"/>
</dbReference>
<keyword evidence="1" id="KW-0732">Signal</keyword>
<dbReference type="SUPFAM" id="SSF56317">
    <property type="entry name" value="Carbon-nitrogen hydrolase"/>
    <property type="match status" value="1"/>
</dbReference>
<accession>A0ABR2Y3Q6</accession>
<evidence type="ECO:0000313" key="2">
    <source>
        <dbReference type="EMBL" id="KAK9780705.1"/>
    </source>
</evidence>
<proteinExistence type="predicted"/>
<dbReference type="EMBL" id="JARVKM010000005">
    <property type="protein sequence ID" value="KAK9780705.1"/>
    <property type="molecule type" value="Genomic_DNA"/>
</dbReference>
<dbReference type="Gene3D" id="3.60.110.10">
    <property type="entry name" value="Carbon-nitrogen hydrolase"/>
    <property type="match status" value="1"/>
</dbReference>